<proteinExistence type="predicted"/>
<comment type="caution">
    <text evidence="1">The sequence shown here is derived from an EMBL/GenBank/DDBJ whole genome shotgun (WGS) entry which is preliminary data.</text>
</comment>
<protein>
    <submittedName>
        <fullName evidence="1">13086_t:CDS:1</fullName>
    </submittedName>
</protein>
<keyword evidence="2" id="KW-1185">Reference proteome</keyword>
<organism evidence="1 2">
    <name type="scientific">Funneliformis geosporum</name>
    <dbReference type="NCBI Taxonomy" id="1117311"/>
    <lineage>
        <taxon>Eukaryota</taxon>
        <taxon>Fungi</taxon>
        <taxon>Fungi incertae sedis</taxon>
        <taxon>Mucoromycota</taxon>
        <taxon>Glomeromycotina</taxon>
        <taxon>Glomeromycetes</taxon>
        <taxon>Glomerales</taxon>
        <taxon>Glomeraceae</taxon>
        <taxon>Funneliformis</taxon>
    </lineage>
</organism>
<dbReference type="Proteomes" id="UP001153678">
    <property type="component" value="Unassembled WGS sequence"/>
</dbReference>
<evidence type="ECO:0000313" key="1">
    <source>
        <dbReference type="EMBL" id="CAI2179309.1"/>
    </source>
</evidence>
<reference evidence="1" key="1">
    <citation type="submission" date="2022-08" db="EMBL/GenBank/DDBJ databases">
        <authorList>
            <person name="Kallberg Y."/>
            <person name="Tangrot J."/>
            <person name="Rosling A."/>
        </authorList>
    </citation>
    <scope>NUCLEOTIDE SEQUENCE</scope>
    <source>
        <strain evidence="1">Wild A</strain>
    </source>
</reference>
<evidence type="ECO:0000313" key="2">
    <source>
        <dbReference type="Proteomes" id="UP001153678"/>
    </source>
</evidence>
<feature type="non-terminal residue" evidence="1">
    <location>
        <position position="81"/>
    </location>
</feature>
<accession>A0A9W4SS05</accession>
<gene>
    <name evidence="1" type="ORF">FWILDA_LOCUS9024</name>
</gene>
<sequence>NTHCLISLKDESIKNYIEGKKTSIIVSEESLEKKRKHQKKFDDIRENIASLKVLTSVETFAVFQTNLIFPPIETSELFQVT</sequence>
<dbReference type="AlphaFoldDB" id="A0A9W4SS05"/>
<dbReference type="EMBL" id="CAMKVN010002041">
    <property type="protein sequence ID" value="CAI2179309.1"/>
    <property type="molecule type" value="Genomic_DNA"/>
</dbReference>
<name>A0A9W4SS05_9GLOM</name>